<keyword evidence="1" id="KW-0812">Transmembrane</keyword>
<feature type="transmembrane region" description="Helical" evidence="1">
    <location>
        <begin position="79"/>
        <end position="99"/>
    </location>
</feature>
<keyword evidence="1" id="KW-1133">Transmembrane helix</keyword>
<protein>
    <submittedName>
        <fullName evidence="2">YesL family protein</fullName>
    </submittedName>
</protein>
<reference evidence="3" key="1">
    <citation type="journal article" date="2019" name="Int. J. Syst. Evol. Microbiol.">
        <title>The Global Catalogue of Microorganisms (GCM) 10K type strain sequencing project: providing services to taxonomists for standard genome sequencing and annotation.</title>
        <authorList>
            <consortium name="The Broad Institute Genomics Platform"/>
            <consortium name="The Broad Institute Genome Sequencing Center for Infectious Disease"/>
            <person name="Wu L."/>
            <person name="Ma J."/>
        </authorList>
    </citation>
    <scope>NUCLEOTIDE SEQUENCE [LARGE SCALE GENOMIC DNA]</scope>
    <source>
        <strain evidence="3">CCUG 37865</strain>
    </source>
</reference>
<name>A0ABV8WXA8_9BACI</name>
<comment type="caution">
    <text evidence="2">The sequence shown here is derived from an EMBL/GenBank/DDBJ whole genome shotgun (WGS) entry which is preliminary data.</text>
</comment>
<evidence type="ECO:0000256" key="1">
    <source>
        <dbReference type="SAM" id="Phobius"/>
    </source>
</evidence>
<dbReference type="Proteomes" id="UP001595882">
    <property type="component" value="Unassembled WGS sequence"/>
</dbReference>
<organism evidence="2 3">
    <name type="scientific">Gracilibacillus xinjiangensis</name>
    <dbReference type="NCBI Taxonomy" id="1193282"/>
    <lineage>
        <taxon>Bacteria</taxon>
        <taxon>Bacillati</taxon>
        <taxon>Bacillota</taxon>
        <taxon>Bacilli</taxon>
        <taxon>Bacillales</taxon>
        <taxon>Bacillaceae</taxon>
        <taxon>Gracilibacillus</taxon>
    </lineage>
</organism>
<evidence type="ECO:0000313" key="2">
    <source>
        <dbReference type="EMBL" id="MFC4402684.1"/>
    </source>
</evidence>
<feature type="transmembrane region" description="Helical" evidence="1">
    <location>
        <begin position="105"/>
        <end position="132"/>
    </location>
</feature>
<dbReference type="EMBL" id="JBHSDT010000004">
    <property type="protein sequence ID" value="MFC4402684.1"/>
    <property type="molecule type" value="Genomic_DNA"/>
</dbReference>
<keyword evidence="1" id="KW-0472">Membrane</keyword>
<dbReference type="RefSeq" id="WP_390250499.1">
    <property type="nucleotide sequence ID" value="NZ_JBHSDT010000004.1"/>
</dbReference>
<feature type="transmembrane region" description="Helical" evidence="1">
    <location>
        <begin position="20"/>
        <end position="50"/>
    </location>
</feature>
<gene>
    <name evidence="2" type="ORF">ACFOY7_06320</name>
</gene>
<accession>A0ABV8WXA8</accession>
<dbReference type="InterPro" id="IPR006938">
    <property type="entry name" value="DUF624"/>
</dbReference>
<dbReference type="Pfam" id="PF04854">
    <property type="entry name" value="DUF624"/>
    <property type="match status" value="1"/>
</dbReference>
<proteinExistence type="predicted"/>
<sequence>MDTNWAGSIMQMLDKAVKLVWMNCLWVIFTLIGGIVLGVMPATASVSFLVRKMIKNEEIENVFQEFWKYYKNSFKSSNIIGLSFWVVGLFLFVDITFLIQMEGMIAKVLLIGVFVLLFVFLGVLLNFFPIYSRFEMKIMEYIKLAFVMAMTRPVTTVFMVLWLCVVTILSIEFSVIIPLLFNVLIILGINWLSIVRIEKKDYELISYNK</sequence>
<feature type="transmembrane region" description="Helical" evidence="1">
    <location>
        <begin position="144"/>
        <end position="169"/>
    </location>
</feature>
<evidence type="ECO:0000313" key="3">
    <source>
        <dbReference type="Proteomes" id="UP001595882"/>
    </source>
</evidence>
<keyword evidence="3" id="KW-1185">Reference proteome</keyword>
<feature type="transmembrane region" description="Helical" evidence="1">
    <location>
        <begin position="175"/>
        <end position="195"/>
    </location>
</feature>